<feature type="zinc finger region" description="C3H1-type" evidence="5">
    <location>
        <begin position="447"/>
        <end position="473"/>
    </location>
</feature>
<evidence type="ECO:0000259" key="6">
    <source>
        <dbReference type="PROSITE" id="PS50103"/>
    </source>
</evidence>
<keyword evidence="2" id="KW-0677">Repeat</keyword>
<feature type="domain" description="C3H1-type" evidence="6">
    <location>
        <begin position="321"/>
        <end position="345"/>
    </location>
</feature>
<dbReference type="SUPFAM" id="SSF90229">
    <property type="entry name" value="CCCH zinc finger"/>
    <property type="match status" value="7"/>
</dbReference>
<evidence type="ECO:0000256" key="3">
    <source>
        <dbReference type="ARBA" id="ARBA00022771"/>
    </source>
</evidence>
<feature type="zinc finger region" description="C3H1-type" evidence="5">
    <location>
        <begin position="487"/>
        <end position="514"/>
    </location>
</feature>
<keyword evidence="4 5" id="KW-0862">Zinc</keyword>
<accession>A0A812RAF6</accession>
<keyword evidence="8" id="KW-1185">Reference proteome</keyword>
<feature type="domain" description="C3H1-type" evidence="6">
    <location>
        <begin position="537"/>
        <end position="564"/>
    </location>
</feature>
<dbReference type="PANTHER" id="PTHR12547">
    <property type="entry name" value="CCCH ZINC FINGER/TIS11-RELATED"/>
    <property type="match status" value="1"/>
</dbReference>
<dbReference type="Proteomes" id="UP000604046">
    <property type="component" value="Unassembled WGS sequence"/>
</dbReference>
<dbReference type="GO" id="GO:0008270">
    <property type="term" value="F:zinc ion binding"/>
    <property type="evidence" value="ECO:0007669"/>
    <property type="project" value="UniProtKB-KW"/>
</dbReference>
<evidence type="ECO:0000256" key="5">
    <source>
        <dbReference type="PROSITE-ProRule" id="PRU00723"/>
    </source>
</evidence>
<evidence type="ECO:0000313" key="7">
    <source>
        <dbReference type="EMBL" id="CAE7431123.1"/>
    </source>
</evidence>
<feature type="domain" description="C3H1-type" evidence="6">
    <location>
        <begin position="644"/>
        <end position="671"/>
    </location>
</feature>
<dbReference type="Gene3D" id="4.10.1000.10">
    <property type="entry name" value="Zinc finger, CCCH-type"/>
    <property type="match status" value="6"/>
</dbReference>
<evidence type="ECO:0000256" key="2">
    <source>
        <dbReference type="ARBA" id="ARBA00022737"/>
    </source>
</evidence>
<feature type="zinc finger region" description="C3H1-type" evidence="5">
    <location>
        <begin position="644"/>
        <end position="671"/>
    </location>
</feature>
<proteinExistence type="predicted"/>
<dbReference type="GO" id="GO:0003729">
    <property type="term" value="F:mRNA binding"/>
    <property type="evidence" value="ECO:0007669"/>
    <property type="project" value="InterPro"/>
</dbReference>
<evidence type="ECO:0000256" key="4">
    <source>
        <dbReference type="ARBA" id="ARBA00022833"/>
    </source>
</evidence>
<dbReference type="PANTHER" id="PTHR12547:SF18">
    <property type="entry name" value="PROTEIN TIS11"/>
    <property type="match status" value="1"/>
</dbReference>
<dbReference type="Pfam" id="PF00642">
    <property type="entry name" value="zf-CCCH"/>
    <property type="match status" value="1"/>
</dbReference>
<dbReference type="InterPro" id="IPR041367">
    <property type="entry name" value="Znf-CCCH_4"/>
</dbReference>
<keyword evidence="3 5" id="KW-0863">Zinc-finger</keyword>
<feature type="domain" description="C3H1-type" evidence="6">
    <location>
        <begin position="596"/>
        <end position="623"/>
    </location>
</feature>
<dbReference type="Pfam" id="PF18044">
    <property type="entry name" value="zf-CCCH_4"/>
    <property type="match status" value="5"/>
</dbReference>
<feature type="zinc finger region" description="C3H1-type" evidence="5">
    <location>
        <begin position="596"/>
        <end position="623"/>
    </location>
</feature>
<dbReference type="Pfam" id="PF14608">
    <property type="entry name" value="zf-CCCH_2"/>
    <property type="match status" value="1"/>
</dbReference>
<dbReference type="PROSITE" id="PS50103">
    <property type="entry name" value="ZF_C3H1"/>
    <property type="match status" value="8"/>
</dbReference>
<feature type="domain" description="C3H1-type" evidence="6">
    <location>
        <begin position="393"/>
        <end position="420"/>
    </location>
</feature>
<feature type="domain" description="C3H1-type" evidence="6">
    <location>
        <begin position="487"/>
        <end position="514"/>
    </location>
</feature>
<comment type="caution">
    <text evidence="7">The sequence shown here is derived from an EMBL/GenBank/DDBJ whole genome shotgun (WGS) entry which is preliminary data.</text>
</comment>
<dbReference type="InterPro" id="IPR036855">
    <property type="entry name" value="Znf_CCCH_sf"/>
</dbReference>
<feature type="zinc finger region" description="C3H1-type" evidence="5">
    <location>
        <begin position="321"/>
        <end position="345"/>
    </location>
</feature>
<feature type="zinc finger region" description="C3H1-type" evidence="5">
    <location>
        <begin position="537"/>
        <end position="564"/>
    </location>
</feature>
<organism evidence="7 8">
    <name type="scientific">Symbiodinium natans</name>
    <dbReference type="NCBI Taxonomy" id="878477"/>
    <lineage>
        <taxon>Eukaryota</taxon>
        <taxon>Sar</taxon>
        <taxon>Alveolata</taxon>
        <taxon>Dinophyceae</taxon>
        <taxon>Suessiales</taxon>
        <taxon>Symbiodiniaceae</taxon>
        <taxon>Symbiodinium</taxon>
    </lineage>
</organism>
<name>A0A812RAF6_9DINO</name>
<reference evidence="7" key="1">
    <citation type="submission" date="2021-02" db="EMBL/GenBank/DDBJ databases">
        <authorList>
            <person name="Dougan E. K."/>
            <person name="Rhodes N."/>
            <person name="Thang M."/>
            <person name="Chan C."/>
        </authorList>
    </citation>
    <scope>NUCLEOTIDE SEQUENCE</scope>
</reference>
<keyword evidence="1 5" id="KW-0479">Metal-binding</keyword>
<evidence type="ECO:0000256" key="1">
    <source>
        <dbReference type="ARBA" id="ARBA00022723"/>
    </source>
</evidence>
<sequence>MVGSFVSISSLPPSLMPFREILDRIVSLMLKNVIPHLFPLQFALFQERFYVGSRSGSYRFWESVHLFAAAEPCVALQPQRRPLIDKMPLQLADRDPLKGTCRYLQIFYGDMELKRMIEETKKEVREIRSVESKAKWQMTREERREKLAETVAAQSELREWRWKQAQGLKELAAQQVQAARALDLKESKEFVEFKREAKLRTKEVELQHQQEVYVTRKADSAWQVEQAKANVEKEQALILEKVEDVHHLRQERRLSSETAKAAAAEERALQEHLQIANLARELAKEKAPAAGYHAHAVVDKLQGAVALGFGVWSFTVSRCLACRLRLSVEGRCNFGDACSFSHEVAFSPPPAIRIPQSQPPPQPGERDVCRHFLEGRCTYGDLCAFRHPAPAPAVDPSICRHFLEGKCNYGDACRFSHGGPAQVPVVVTTAPLPPKPKPMVPPTAVVPDDRPCRHFLEGRCTFGDACRFSHQVDVQQLEPPGEPTALADDRSICRHFLAGKCNYGDACRFSHGDGLVTGLAAELAPAVDDRFVGKPFQEGGSICRHFLEGKCNYGDACRFLHTGAPQAAQPQWPAAKVPETYGPVRTARSVPIVSPILESRVCRHFLAGKCTYGDQCTFLHPGSPVIKEAVTPPWKSPQGLLAPGQPRQICRHFLAGRCNYGSSCSFSHDIGTGAAA</sequence>
<gene>
    <name evidence="7" type="primary">HUA1</name>
    <name evidence="7" type="ORF">SNAT2548_LOCUS23430</name>
</gene>
<dbReference type="Pfam" id="PF18345">
    <property type="entry name" value="zf_CCCH_4"/>
    <property type="match status" value="1"/>
</dbReference>
<protein>
    <submittedName>
        <fullName evidence="7">HUA1 protein</fullName>
    </submittedName>
</protein>
<feature type="zinc finger region" description="C3H1-type" evidence="5">
    <location>
        <begin position="363"/>
        <end position="390"/>
    </location>
</feature>
<dbReference type="OrthoDB" id="433202at2759"/>
<dbReference type="SMART" id="SM00356">
    <property type="entry name" value="ZnF_C3H1"/>
    <property type="match status" value="8"/>
</dbReference>
<feature type="zinc finger region" description="C3H1-type" evidence="5">
    <location>
        <begin position="393"/>
        <end position="420"/>
    </location>
</feature>
<evidence type="ECO:0000313" key="8">
    <source>
        <dbReference type="Proteomes" id="UP000604046"/>
    </source>
</evidence>
<dbReference type="EMBL" id="CAJNDS010002323">
    <property type="protein sequence ID" value="CAE7431123.1"/>
    <property type="molecule type" value="Genomic_DNA"/>
</dbReference>
<dbReference type="InterPro" id="IPR000571">
    <property type="entry name" value="Znf_CCCH"/>
</dbReference>
<feature type="domain" description="C3H1-type" evidence="6">
    <location>
        <begin position="447"/>
        <end position="473"/>
    </location>
</feature>
<feature type="domain" description="C3H1-type" evidence="6">
    <location>
        <begin position="363"/>
        <end position="390"/>
    </location>
</feature>
<dbReference type="Gene3D" id="2.30.30.1190">
    <property type="match status" value="1"/>
</dbReference>
<dbReference type="AlphaFoldDB" id="A0A812RAF6"/>
<dbReference type="InterPro" id="IPR045877">
    <property type="entry name" value="ZFP36-like"/>
</dbReference>